<dbReference type="Pfam" id="PF13641">
    <property type="entry name" value="Glyco_tranf_2_3"/>
    <property type="match status" value="1"/>
</dbReference>
<reference evidence="5 6" key="1">
    <citation type="submission" date="2016-03" db="EMBL/GenBank/DDBJ databases">
        <authorList>
            <person name="Ploux O."/>
        </authorList>
    </citation>
    <scope>NUCLEOTIDE SEQUENCE [LARGE SCALE GENOMIC DNA]</scope>
    <source>
        <strain evidence="5 6">R-45370</strain>
    </source>
</reference>
<proteinExistence type="inferred from homology"/>
<dbReference type="GO" id="GO:0016757">
    <property type="term" value="F:glycosyltransferase activity"/>
    <property type="evidence" value="ECO:0007669"/>
    <property type="project" value="UniProtKB-KW"/>
</dbReference>
<evidence type="ECO:0000256" key="1">
    <source>
        <dbReference type="ARBA" id="ARBA00006739"/>
    </source>
</evidence>
<keyword evidence="2" id="KW-0328">Glycosyltransferase</keyword>
<dbReference type="PANTHER" id="PTHR43630">
    <property type="entry name" value="POLY-BETA-1,6-N-ACETYL-D-GLUCOSAMINE SYNTHASE"/>
    <property type="match status" value="1"/>
</dbReference>
<organism evidence="5 6">
    <name type="scientific">Methylomonas lenta</name>
    <dbReference type="NCBI Taxonomy" id="980561"/>
    <lineage>
        <taxon>Bacteria</taxon>
        <taxon>Pseudomonadati</taxon>
        <taxon>Pseudomonadota</taxon>
        <taxon>Gammaproteobacteria</taxon>
        <taxon>Methylococcales</taxon>
        <taxon>Methylococcaceae</taxon>
        <taxon>Methylomonas</taxon>
    </lineage>
</organism>
<feature type="transmembrane region" description="Helical" evidence="4">
    <location>
        <begin position="6"/>
        <end position="29"/>
    </location>
</feature>
<keyword evidence="3" id="KW-0808">Transferase</keyword>
<evidence type="ECO:0000313" key="6">
    <source>
        <dbReference type="Proteomes" id="UP000078476"/>
    </source>
</evidence>
<dbReference type="SUPFAM" id="SSF53448">
    <property type="entry name" value="Nucleotide-diphospho-sugar transferases"/>
    <property type="match status" value="1"/>
</dbReference>
<dbReference type="OrthoDB" id="9797391at2"/>
<accession>A0A177NTB1</accession>
<dbReference type="Gene3D" id="3.90.550.10">
    <property type="entry name" value="Spore Coat Polysaccharide Biosynthesis Protein SpsA, Chain A"/>
    <property type="match status" value="1"/>
</dbReference>
<gene>
    <name evidence="5" type="ORF">A1359_19640</name>
</gene>
<dbReference type="EMBL" id="LUUI01000016">
    <property type="protein sequence ID" value="OAI21235.1"/>
    <property type="molecule type" value="Genomic_DNA"/>
</dbReference>
<keyword evidence="4" id="KW-0812">Transmembrane</keyword>
<comment type="caution">
    <text evidence="5">The sequence shown here is derived from an EMBL/GenBank/DDBJ whole genome shotgun (WGS) entry which is preliminary data.</text>
</comment>
<dbReference type="RefSeq" id="WP_066976710.1">
    <property type="nucleotide sequence ID" value="NZ_LUUI01000016.1"/>
</dbReference>
<evidence type="ECO:0000256" key="4">
    <source>
        <dbReference type="SAM" id="Phobius"/>
    </source>
</evidence>
<keyword evidence="4" id="KW-0472">Membrane</keyword>
<evidence type="ECO:0008006" key="7">
    <source>
        <dbReference type="Google" id="ProtNLM"/>
    </source>
</evidence>
<evidence type="ECO:0000256" key="3">
    <source>
        <dbReference type="ARBA" id="ARBA00022679"/>
    </source>
</evidence>
<dbReference type="PANTHER" id="PTHR43630:SF1">
    <property type="entry name" value="POLY-BETA-1,6-N-ACETYL-D-GLUCOSAMINE SYNTHASE"/>
    <property type="match status" value="1"/>
</dbReference>
<dbReference type="AlphaFoldDB" id="A0A177NTB1"/>
<keyword evidence="4" id="KW-1133">Transmembrane helix</keyword>
<name>A0A177NTB1_9GAMM</name>
<evidence type="ECO:0000256" key="2">
    <source>
        <dbReference type="ARBA" id="ARBA00022676"/>
    </source>
</evidence>
<keyword evidence="6" id="KW-1185">Reference proteome</keyword>
<dbReference type="CDD" id="cd06438">
    <property type="entry name" value="EpsO_like"/>
    <property type="match status" value="1"/>
</dbReference>
<dbReference type="Proteomes" id="UP000078476">
    <property type="component" value="Unassembled WGS sequence"/>
</dbReference>
<dbReference type="STRING" id="980561.A1359_19640"/>
<feature type="transmembrane region" description="Helical" evidence="4">
    <location>
        <begin position="302"/>
        <end position="325"/>
    </location>
</feature>
<dbReference type="InterPro" id="IPR029044">
    <property type="entry name" value="Nucleotide-diphossugar_trans"/>
</dbReference>
<feature type="transmembrane region" description="Helical" evidence="4">
    <location>
        <begin position="332"/>
        <end position="353"/>
    </location>
</feature>
<protein>
    <recommendedName>
        <fullName evidence="7">Glycosyl transferase</fullName>
    </recommendedName>
</protein>
<evidence type="ECO:0000313" key="5">
    <source>
        <dbReference type="EMBL" id="OAI21235.1"/>
    </source>
</evidence>
<feature type="transmembrane region" description="Helical" evidence="4">
    <location>
        <begin position="359"/>
        <end position="377"/>
    </location>
</feature>
<comment type="similarity">
    <text evidence="1">Belongs to the glycosyltransferase 2 family.</text>
</comment>
<sequence>MDIIFYILVCLLVGYVCLSMWIVTIEALAAMSFGHREASDSQPEQTPKTVVLMPAHNEESEIGHTLEVLARDLPSNCRLLCVAHNCSDATADIARGFGAEVIEVNDAGAGGKPDALKAGLRWLDADPPEVVVIIDADCTVTGGSLRALATQAKCLNRPVMGAYFFAAPEQGRQVAKLSSLAIMLKNVIRPLGLYRLGLPCLLNGSGSAYPFNLIRYAQHGEGSIAEDYQLSVDLLNLGYPTTFVPEARVDGRLPAREGTAQKQRRRWEHGHLYLSFLTAPRLLWAGLIGLDRNRIALGLELLVPPLAYLGLLWLIALIMAIASALILNALPLFMLVASAIAFSAAILVSWLKFAGFDMTFAALAAVPGYIIWKLPIYRDFFISRETRWIKTERD</sequence>